<evidence type="ECO:0000256" key="1">
    <source>
        <dbReference type="SAM" id="Phobius"/>
    </source>
</evidence>
<protein>
    <recommendedName>
        <fullName evidence="4">YokE-like PH domain-containing protein</fullName>
    </recommendedName>
</protein>
<evidence type="ECO:0000313" key="2">
    <source>
        <dbReference type="EMBL" id="GER89981.1"/>
    </source>
</evidence>
<reference evidence="2 3" key="1">
    <citation type="submission" date="2019-10" db="EMBL/GenBank/DDBJ databases">
        <title>Dictyobacter vulcani sp. nov., within the class Ktedonobacteria, isolated from soil of volcanic Mt. Zao.</title>
        <authorList>
            <person name="Zheng Y."/>
            <person name="Wang C.M."/>
            <person name="Sakai Y."/>
            <person name="Abe K."/>
            <person name="Yokota A."/>
            <person name="Yabe S."/>
        </authorList>
    </citation>
    <scope>NUCLEOTIDE SEQUENCE [LARGE SCALE GENOMIC DNA]</scope>
    <source>
        <strain evidence="2 3">W12</strain>
    </source>
</reference>
<name>A0A5J4KU35_9CHLR</name>
<evidence type="ECO:0008006" key="4">
    <source>
        <dbReference type="Google" id="ProtNLM"/>
    </source>
</evidence>
<sequence>MESSLEVEFPRRMYQLAEQHDVGQPLVLYNLQPKWKRYINLINYFLLTLVICTALFVLIGFAIFFYQFIEHQIVNIEWDLQMTLFGAFMGLLGCVFFMFIRYMLTQRVPISCLVCTEGLLMISQKKAEVIIQWNEVRRFLEVPALGKRKRYIFYRVNQASITFSNIYEDMDDLIDHVRHHIPTQL</sequence>
<keyword evidence="3" id="KW-1185">Reference proteome</keyword>
<comment type="caution">
    <text evidence="2">The sequence shown here is derived from an EMBL/GenBank/DDBJ whole genome shotgun (WGS) entry which is preliminary data.</text>
</comment>
<feature type="transmembrane region" description="Helical" evidence="1">
    <location>
        <begin position="80"/>
        <end position="100"/>
    </location>
</feature>
<dbReference type="Proteomes" id="UP000326912">
    <property type="component" value="Unassembled WGS sequence"/>
</dbReference>
<accession>A0A5J4KU35</accession>
<feature type="transmembrane region" description="Helical" evidence="1">
    <location>
        <begin position="44"/>
        <end position="68"/>
    </location>
</feature>
<evidence type="ECO:0000313" key="3">
    <source>
        <dbReference type="Proteomes" id="UP000326912"/>
    </source>
</evidence>
<keyword evidence="1" id="KW-0812">Transmembrane</keyword>
<organism evidence="2 3">
    <name type="scientific">Dictyobacter vulcani</name>
    <dbReference type="NCBI Taxonomy" id="2607529"/>
    <lineage>
        <taxon>Bacteria</taxon>
        <taxon>Bacillati</taxon>
        <taxon>Chloroflexota</taxon>
        <taxon>Ktedonobacteria</taxon>
        <taxon>Ktedonobacterales</taxon>
        <taxon>Dictyobacteraceae</taxon>
        <taxon>Dictyobacter</taxon>
    </lineage>
</organism>
<dbReference type="RefSeq" id="WP_151757775.1">
    <property type="nucleotide sequence ID" value="NZ_BKZW01000002.1"/>
</dbReference>
<gene>
    <name evidence="2" type="ORF">KDW_41430</name>
</gene>
<keyword evidence="1" id="KW-0472">Membrane</keyword>
<keyword evidence="1" id="KW-1133">Transmembrane helix</keyword>
<proteinExistence type="predicted"/>
<dbReference type="EMBL" id="BKZW01000002">
    <property type="protein sequence ID" value="GER89981.1"/>
    <property type="molecule type" value="Genomic_DNA"/>
</dbReference>
<dbReference type="AlphaFoldDB" id="A0A5J4KU35"/>